<evidence type="ECO:0000313" key="2">
    <source>
        <dbReference type="Proteomes" id="UP000609879"/>
    </source>
</evidence>
<evidence type="ECO:0008006" key="3">
    <source>
        <dbReference type="Google" id="ProtNLM"/>
    </source>
</evidence>
<sequence length="256" mass="25473">MAGLALGAILLAGGCGSDDSGNSSSGTQTSAAPVATTTTAAAAGPAEELQAAYAKFADTPVKFKLTSIGGIGGTGAIDAKARTSEFTTDMGSSGSMLTRQVGNDLYVKAEGQLASAVGGAEGKWMHIDVSHVPDSSPISAKNTDPAGTAKLITTASGLTKTGEHAFKGTVDVTKSPSMNAAALKALGAKAKAVPFTAETDDQGNLTKFSMNLESIAPGAGETTATYSDWGAPVDVQAPPAAEVVDMPAKFRKAMGA</sequence>
<organism evidence="1 2">
    <name type="scientific">Paractinoplanes deccanensis</name>
    <dbReference type="NCBI Taxonomy" id="113561"/>
    <lineage>
        <taxon>Bacteria</taxon>
        <taxon>Bacillati</taxon>
        <taxon>Actinomycetota</taxon>
        <taxon>Actinomycetes</taxon>
        <taxon>Micromonosporales</taxon>
        <taxon>Micromonosporaceae</taxon>
        <taxon>Paractinoplanes</taxon>
    </lineage>
</organism>
<proteinExistence type="predicted"/>
<dbReference type="EMBL" id="BOMI01000181">
    <property type="protein sequence ID" value="GID79903.1"/>
    <property type="molecule type" value="Genomic_DNA"/>
</dbReference>
<dbReference type="Gene3D" id="2.50.20.20">
    <property type="match status" value="1"/>
</dbReference>
<keyword evidence="2" id="KW-1185">Reference proteome</keyword>
<accession>A0ABQ3YIS4</accession>
<dbReference type="SUPFAM" id="SSF89392">
    <property type="entry name" value="Prokaryotic lipoproteins and lipoprotein localization factors"/>
    <property type="match status" value="1"/>
</dbReference>
<protein>
    <recommendedName>
        <fullName evidence="3">Lipoprotein</fullName>
    </recommendedName>
</protein>
<evidence type="ECO:0000313" key="1">
    <source>
        <dbReference type="EMBL" id="GID79903.1"/>
    </source>
</evidence>
<name>A0ABQ3YIS4_9ACTN</name>
<reference evidence="1 2" key="1">
    <citation type="submission" date="2021-01" db="EMBL/GenBank/DDBJ databases">
        <title>Whole genome shotgun sequence of Actinoplanes deccanensis NBRC 13994.</title>
        <authorList>
            <person name="Komaki H."/>
            <person name="Tamura T."/>
        </authorList>
    </citation>
    <scope>NUCLEOTIDE SEQUENCE [LARGE SCALE GENOMIC DNA]</scope>
    <source>
        <strain evidence="1 2">NBRC 13994</strain>
    </source>
</reference>
<dbReference type="InterPro" id="IPR029046">
    <property type="entry name" value="LolA/LolB/LppX"/>
</dbReference>
<comment type="caution">
    <text evidence="1">The sequence shown here is derived from an EMBL/GenBank/DDBJ whole genome shotgun (WGS) entry which is preliminary data.</text>
</comment>
<dbReference type="Proteomes" id="UP000609879">
    <property type="component" value="Unassembled WGS sequence"/>
</dbReference>
<gene>
    <name evidence="1" type="ORF">Ade02nite_85440</name>
</gene>